<reference evidence="1 2" key="1">
    <citation type="journal article" date="2021" name="BMC Genomics">
        <title>Datura genome reveals duplications of psychoactive alkaloid biosynthetic genes and high mutation rate following tissue culture.</title>
        <authorList>
            <person name="Rajewski A."/>
            <person name="Carter-House D."/>
            <person name="Stajich J."/>
            <person name="Litt A."/>
        </authorList>
    </citation>
    <scope>NUCLEOTIDE SEQUENCE [LARGE SCALE GENOMIC DNA]</scope>
    <source>
        <strain evidence="1">AR-01</strain>
    </source>
</reference>
<organism evidence="1 2">
    <name type="scientific">Datura stramonium</name>
    <name type="common">Jimsonweed</name>
    <name type="synonym">Common thornapple</name>
    <dbReference type="NCBI Taxonomy" id="4076"/>
    <lineage>
        <taxon>Eukaryota</taxon>
        <taxon>Viridiplantae</taxon>
        <taxon>Streptophyta</taxon>
        <taxon>Embryophyta</taxon>
        <taxon>Tracheophyta</taxon>
        <taxon>Spermatophyta</taxon>
        <taxon>Magnoliopsida</taxon>
        <taxon>eudicotyledons</taxon>
        <taxon>Gunneridae</taxon>
        <taxon>Pentapetalae</taxon>
        <taxon>asterids</taxon>
        <taxon>lamiids</taxon>
        <taxon>Solanales</taxon>
        <taxon>Solanaceae</taxon>
        <taxon>Solanoideae</taxon>
        <taxon>Datureae</taxon>
        <taxon>Datura</taxon>
    </lineage>
</organism>
<comment type="caution">
    <text evidence="1">The sequence shown here is derived from an EMBL/GenBank/DDBJ whole genome shotgun (WGS) entry which is preliminary data.</text>
</comment>
<dbReference type="EMBL" id="JACEIK010003303">
    <property type="protein sequence ID" value="MCD9641213.1"/>
    <property type="molecule type" value="Genomic_DNA"/>
</dbReference>
<evidence type="ECO:0000313" key="1">
    <source>
        <dbReference type="EMBL" id="MCD9641213.1"/>
    </source>
</evidence>
<dbReference type="Proteomes" id="UP000823775">
    <property type="component" value="Unassembled WGS sequence"/>
</dbReference>
<protein>
    <submittedName>
        <fullName evidence="1">Uncharacterized protein</fullName>
    </submittedName>
</protein>
<keyword evidence="2" id="KW-1185">Reference proteome</keyword>
<name>A0ABS8V4P0_DATST</name>
<proteinExistence type="predicted"/>
<accession>A0ABS8V4P0</accession>
<evidence type="ECO:0000313" key="2">
    <source>
        <dbReference type="Proteomes" id="UP000823775"/>
    </source>
</evidence>
<sequence>KSKRTNSPHRLWKRFKDFSYLEKAYGSIDGPLSQRRLTASHGKEFRELPLSSRITWTQSMEHLIT</sequence>
<gene>
    <name evidence="1" type="ORF">HAX54_027282</name>
</gene>
<feature type="non-terminal residue" evidence="1">
    <location>
        <position position="1"/>
    </location>
</feature>